<feature type="transmembrane region" description="Helical" evidence="8">
    <location>
        <begin position="95"/>
        <end position="118"/>
    </location>
</feature>
<dbReference type="InterPro" id="IPR011701">
    <property type="entry name" value="MFS"/>
</dbReference>
<evidence type="ECO:0000256" key="2">
    <source>
        <dbReference type="ARBA" id="ARBA00008335"/>
    </source>
</evidence>
<keyword evidence="6 8" id="KW-0472">Membrane</keyword>
<reference evidence="10 11" key="1">
    <citation type="submission" date="2015-07" db="EMBL/GenBank/DDBJ databases">
        <title>Comparative genomics of the Sigatoka disease complex on banana suggests a link between parallel evolutionary changes in Pseudocercospora fijiensis and Pseudocercospora eumusae and increased virulence on the banana host.</title>
        <authorList>
            <person name="Chang T.-C."/>
            <person name="Salvucci A."/>
            <person name="Crous P.W."/>
            <person name="Stergiopoulos I."/>
        </authorList>
    </citation>
    <scope>NUCLEOTIDE SEQUENCE [LARGE SCALE GENOMIC DNA]</scope>
    <source>
        <strain evidence="10 11">CBS 114824</strain>
    </source>
</reference>
<evidence type="ECO:0000256" key="8">
    <source>
        <dbReference type="SAM" id="Phobius"/>
    </source>
</evidence>
<sequence length="594" mass="63607">MHFNDGGNSRSIDFPSETSPLIPRTTIEDVTPSNGIGPEAPFSKGTFETSRDHFIQGKTPTVNESALERQETQDIIETRQKQYEGLPEVKKNLNYIFPAVAIGIFLSAADQTIIVSSYGKIGSELHALSSTSWIATAYFLTLTSFQPLYGKLSDIFGRKSCLLFGYTIFGLGCLGCGLARDITQLVAARAFAGIGGGAMTTVVSIVFSDICTLRERGQWQGYINIVYAAGAGAGAPLGGVAADYIGWRWAFLAQVPMCALAFIAVAFALNLPQREATQSIDWHKKLRRIDFFGAATIIAAVFTLLLGFDAGSNDSWASPVAIGSLIGSLSLWILFLVVEMRVAIEPISPGRIIFDRTMAACYVCNFFSQAGWLSTLFYVPLYFQAIDHITATGAGLRLLPSVLFSVSGSLFAGYYMRSAGKFYWLTVIAYAGLVLGLIGIFLSSGAVINSSFGIIVGMCISGFGNGNGITTTLIGLIANASHEDQAVATACSYLFRSLGSTFGVAMSATVANYVLRDDLSSRLPTLGLPEDQAAEIAERVKESLAYLKHLDPKIREVVVQCFAKSTNAAFGLQVVLVFAAAVAACGIREKALSK</sequence>
<feature type="transmembrane region" description="Helical" evidence="8">
    <location>
        <begin position="395"/>
        <end position="415"/>
    </location>
</feature>
<dbReference type="Proteomes" id="UP000070133">
    <property type="component" value="Unassembled WGS sequence"/>
</dbReference>
<feature type="compositionally biased region" description="Polar residues" evidence="7">
    <location>
        <begin position="1"/>
        <end position="19"/>
    </location>
</feature>
<keyword evidence="11" id="KW-1185">Reference proteome</keyword>
<feature type="transmembrane region" description="Helical" evidence="8">
    <location>
        <begin position="247"/>
        <end position="269"/>
    </location>
</feature>
<feature type="transmembrane region" description="Helical" evidence="8">
    <location>
        <begin position="161"/>
        <end position="180"/>
    </location>
</feature>
<feature type="transmembrane region" description="Helical" evidence="8">
    <location>
        <begin position="568"/>
        <end position="587"/>
    </location>
</feature>
<dbReference type="AlphaFoldDB" id="A0A139HCQ9"/>
<dbReference type="GO" id="GO:0012505">
    <property type="term" value="C:endomembrane system"/>
    <property type="evidence" value="ECO:0007669"/>
    <property type="project" value="UniProtKB-SubCell"/>
</dbReference>
<evidence type="ECO:0000256" key="3">
    <source>
        <dbReference type="ARBA" id="ARBA00022448"/>
    </source>
</evidence>
<feature type="transmembrane region" description="Helical" evidence="8">
    <location>
        <begin position="289"/>
        <end position="308"/>
    </location>
</feature>
<keyword evidence="3" id="KW-0813">Transport</keyword>
<feature type="transmembrane region" description="Helical" evidence="8">
    <location>
        <begin position="186"/>
        <end position="207"/>
    </location>
</feature>
<evidence type="ECO:0000256" key="1">
    <source>
        <dbReference type="ARBA" id="ARBA00004127"/>
    </source>
</evidence>
<comment type="subcellular location">
    <subcellularLocation>
        <location evidence="1">Endomembrane system</location>
        <topology evidence="1">Multi-pass membrane protein</topology>
    </subcellularLocation>
</comment>
<accession>A0A139HCQ9</accession>
<dbReference type="Gene3D" id="1.20.1720.10">
    <property type="entry name" value="Multidrug resistance protein D"/>
    <property type="match status" value="1"/>
</dbReference>
<feature type="region of interest" description="Disordered" evidence="7">
    <location>
        <begin position="1"/>
        <end position="43"/>
    </location>
</feature>
<dbReference type="GO" id="GO:0046943">
    <property type="term" value="F:carboxylic acid transmembrane transporter activity"/>
    <property type="evidence" value="ECO:0007669"/>
    <property type="project" value="UniProtKB-ARBA"/>
</dbReference>
<proteinExistence type="inferred from homology"/>
<comment type="caution">
    <text evidence="10">The sequence shown here is derived from an EMBL/GenBank/DDBJ whole genome shotgun (WGS) entry which is preliminary data.</text>
</comment>
<dbReference type="InterPro" id="IPR036259">
    <property type="entry name" value="MFS_trans_sf"/>
</dbReference>
<feature type="transmembrane region" description="Helical" evidence="8">
    <location>
        <begin position="219"/>
        <end position="241"/>
    </location>
</feature>
<evidence type="ECO:0000259" key="9">
    <source>
        <dbReference type="PROSITE" id="PS50850"/>
    </source>
</evidence>
<feature type="transmembrane region" description="Helical" evidence="8">
    <location>
        <begin position="493"/>
        <end position="515"/>
    </location>
</feature>
<evidence type="ECO:0000256" key="7">
    <source>
        <dbReference type="SAM" id="MobiDB-lite"/>
    </source>
</evidence>
<dbReference type="Gene3D" id="1.20.1250.20">
    <property type="entry name" value="MFS general substrate transporter like domains"/>
    <property type="match status" value="1"/>
</dbReference>
<dbReference type="PANTHER" id="PTHR23501:SF84">
    <property type="entry name" value="VACUOLAR MEMBRANE AMINO ACID UPTAKE TRANSPORTER FNX2"/>
    <property type="match status" value="1"/>
</dbReference>
<comment type="similarity">
    <text evidence="2">Belongs to the major facilitator superfamily.</text>
</comment>
<dbReference type="Pfam" id="PF07690">
    <property type="entry name" value="MFS_1"/>
    <property type="match status" value="1"/>
</dbReference>
<evidence type="ECO:0000256" key="5">
    <source>
        <dbReference type="ARBA" id="ARBA00022989"/>
    </source>
</evidence>
<evidence type="ECO:0000256" key="6">
    <source>
        <dbReference type="ARBA" id="ARBA00023136"/>
    </source>
</evidence>
<feature type="transmembrane region" description="Helical" evidence="8">
    <location>
        <begin position="422"/>
        <end position="448"/>
    </location>
</feature>
<dbReference type="GO" id="GO:0000329">
    <property type="term" value="C:fungal-type vacuole membrane"/>
    <property type="evidence" value="ECO:0007669"/>
    <property type="project" value="TreeGrafter"/>
</dbReference>
<dbReference type="SUPFAM" id="SSF103473">
    <property type="entry name" value="MFS general substrate transporter"/>
    <property type="match status" value="2"/>
</dbReference>
<organism evidence="10 11">
    <name type="scientific">Pseudocercospora eumusae</name>
    <dbReference type="NCBI Taxonomy" id="321146"/>
    <lineage>
        <taxon>Eukaryota</taxon>
        <taxon>Fungi</taxon>
        <taxon>Dikarya</taxon>
        <taxon>Ascomycota</taxon>
        <taxon>Pezizomycotina</taxon>
        <taxon>Dothideomycetes</taxon>
        <taxon>Dothideomycetidae</taxon>
        <taxon>Mycosphaerellales</taxon>
        <taxon>Mycosphaerellaceae</taxon>
        <taxon>Pseudocercospora</taxon>
    </lineage>
</organism>
<evidence type="ECO:0000313" key="10">
    <source>
        <dbReference type="EMBL" id="KXT00251.1"/>
    </source>
</evidence>
<feature type="transmembrane region" description="Helical" evidence="8">
    <location>
        <begin position="359"/>
        <end position="383"/>
    </location>
</feature>
<gene>
    <name evidence="10" type="ORF">AC578_1201</name>
</gene>
<dbReference type="PANTHER" id="PTHR23501">
    <property type="entry name" value="MAJOR FACILITATOR SUPERFAMILY"/>
    <property type="match status" value="1"/>
</dbReference>
<feature type="transmembrane region" description="Helical" evidence="8">
    <location>
        <begin position="320"/>
        <end position="338"/>
    </location>
</feature>
<name>A0A139HCQ9_9PEZI</name>
<dbReference type="GO" id="GO:0015174">
    <property type="term" value="F:basic amino acid transmembrane transporter activity"/>
    <property type="evidence" value="ECO:0007669"/>
    <property type="project" value="TreeGrafter"/>
</dbReference>
<dbReference type="EMBL" id="LFZN01000077">
    <property type="protein sequence ID" value="KXT00251.1"/>
    <property type="molecule type" value="Genomic_DNA"/>
</dbReference>
<dbReference type="InterPro" id="IPR020846">
    <property type="entry name" value="MFS_dom"/>
</dbReference>
<dbReference type="PROSITE" id="PS50850">
    <property type="entry name" value="MFS"/>
    <property type="match status" value="1"/>
</dbReference>
<dbReference type="FunFam" id="1.20.1720.10:FF:000013">
    <property type="entry name" value="Related to multidrug resistance proteins"/>
    <property type="match status" value="1"/>
</dbReference>
<feature type="domain" description="Major facilitator superfamily (MFS) profile" evidence="9">
    <location>
        <begin position="96"/>
        <end position="594"/>
    </location>
</feature>
<dbReference type="CDD" id="cd17502">
    <property type="entry name" value="MFS_Azr1_MDR_like"/>
    <property type="match status" value="1"/>
</dbReference>
<feature type="transmembrane region" description="Helical" evidence="8">
    <location>
        <begin position="454"/>
        <end position="481"/>
    </location>
</feature>
<dbReference type="OrthoDB" id="3437016at2759"/>
<protein>
    <recommendedName>
        <fullName evidence="9">Major facilitator superfamily (MFS) profile domain-containing protein</fullName>
    </recommendedName>
</protein>
<feature type="transmembrane region" description="Helical" evidence="8">
    <location>
        <begin position="130"/>
        <end position="149"/>
    </location>
</feature>
<keyword evidence="5 8" id="KW-1133">Transmembrane helix</keyword>
<keyword evidence="4 8" id="KW-0812">Transmembrane</keyword>
<evidence type="ECO:0000256" key="4">
    <source>
        <dbReference type="ARBA" id="ARBA00022692"/>
    </source>
</evidence>
<evidence type="ECO:0000313" key="11">
    <source>
        <dbReference type="Proteomes" id="UP000070133"/>
    </source>
</evidence>